<accession>A0A7J6ANN6</accession>
<protein>
    <submittedName>
        <fullName evidence="2">Uncharacterized protein</fullName>
    </submittedName>
</protein>
<comment type="caution">
    <text evidence="2">The sequence shown here is derived from an EMBL/GenBank/DDBJ whole genome shotgun (WGS) entry which is preliminary data.</text>
</comment>
<feature type="region of interest" description="Disordered" evidence="1">
    <location>
        <begin position="56"/>
        <end position="90"/>
    </location>
</feature>
<proteinExistence type="predicted"/>
<evidence type="ECO:0000313" key="2">
    <source>
        <dbReference type="EMBL" id="KAF4084415.1"/>
    </source>
</evidence>
<name>A0A7J6ANN6_AMEME</name>
<organism evidence="2 3">
    <name type="scientific">Ameiurus melas</name>
    <name type="common">Black bullhead</name>
    <name type="synonym">Silurus melas</name>
    <dbReference type="NCBI Taxonomy" id="219545"/>
    <lineage>
        <taxon>Eukaryota</taxon>
        <taxon>Metazoa</taxon>
        <taxon>Chordata</taxon>
        <taxon>Craniata</taxon>
        <taxon>Vertebrata</taxon>
        <taxon>Euteleostomi</taxon>
        <taxon>Actinopterygii</taxon>
        <taxon>Neopterygii</taxon>
        <taxon>Teleostei</taxon>
        <taxon>Ostariophysi</taxon>
        <taxon>Siluriformes</taxon>
        <taxon>Ictaluridae</taxon>
        <taxon>Ameiurus</taxon>
    </lineage>
</organism>
<dbReference type="Proteomes" id="UP000593565">
    <property type="component" value="Unassembled WGS sequence"/>
</dbReference>
<dbReference type="EMBL" id="JAAGNN010000010">
    <property type="protein sequence ID" value="KAF4084415.1"/>
    <property type="molecule type" value="Genomic_DNA"/>
</dbReference>
<keyword evidence="3" id="KW-1185">Reference proteome</keyword>
<sequence length="90" mass="10144">MALKNLRCVPTNTWARFHFHVIIPPIYHVINARHGQAVTLLAGVISSGANGEQTEQVFRRKKTHDLRSANEVEDSPEDEKSPQTRRAVTV</sequence>
<evidence type="ECO:0000313" key="3">
    <source>
        <dbReference type="Proteomes" id="UP000593565"/>
    </source>
</evidence>
<reference evidence="2 3" key="1">
    <citation type="submission" date="2020-02" db="EMBL/GenBank/DDBJ databases">
        <title>A chromosome-scale genome assembly of the black bullhead catfish (Ameiurus melas).</title>
        <authorList>
            <person name="Wen M."/>
            <person name="Zham M."/>
            <person name="Cabau C."/>
            <person name="Klopp C."/>
            <person name="Donnadieu C."/>
            <person name="Roques C."/>
            <person name="Bouchez O."/>
            <person name="Lampietro C."/>
            <person name="Jouanno E."/>
            <person name="Herpin A."/>
            <person name="Louis A."/>
            <person name="Berthelot C."/>
            <person name="Parey E."/>
            <person name="Roest-Crollius H."/>
            <person name="Braasch I."/>
            <person name="Postlethwait J."/>
            <person name="Robinson-Rechavi M."/>
            <person name="Echchiki A."/>
            <person name="Begum T."/>
            <person name="Montfort J."/>
            <person name="Schartl M."/>
            <person name="Bobe J."/>
            <person name="Guiguen Y."/>
        </authorList>
    </citation>
    <scope>NUCLEOTIDE SEQUENCE [LARGE SCALE GENOMIC DNA]</scope>
    <source>
        <strain evidence="2">M_S1</strain>
        <tissue evidence="2">Blood</tissue>
    </source>
</reference>
<evidence type="ECO:0000256" key="1">
    <source>
        <dbReference type="SAM" id="MobiDB-lite"/>
    </source>
</evidence>
<gene>
    <name evidence="2" type="ORF">AMELA_G00128240</name>
</gene>
<dbReference type="AlphaFoldDB" id="A0A7J6ANN6"/>